<dbReference type="EMBL" id="JAEKJW010000004">
    <property type="protein sequence ID" value="MBN8198746.1"/>
    <property type="molecule type" value="Genomic_DNA"/>
</dbReference>
<feature type="domain" description="Enterochelin esterase N-terminal" evidence="5">
    <location>
        <begin position="183"/>
        <end position="269"/>
    </location>
</feature>
<protein>
    <submittedName>
        <fullName evidence="6">DUF3327 domain-containing protein</fullName>
    </submittedName>
</protein>
<comment type="subcellular location">
    <subcellularLocation>
        <location evidence="1">Cytoplasm</location>
    </subcellularLocation>
</comment>
<organism evidence="6 7">
    <name type="scientific">Thalassospira povalilytica</name>
    <dbReference type="NCBI Taxonomy" id="732237"/>
    <lineage>
        <taxon>Bacteria</taxon>
        <taxon>Pseudomonadati</taxon>
        <taxon>Pseudomonadota</taxon>
        <taxon>Alphaproteobacteria</taxon>
        <taxon>Rhodospirillales</taxon>
        <taxon>Thalassospiraceae</taxon>
        <taxon>Thalassospira</taxon>
    </lineage>
</organism>
<name>A0A8I1SLV7_9PROT</name>
<dbReference type="InterPro" id="IPR000801">
    <property type="entry name" value="Esterase-like"/>
</dbReference>
<proteinExistence type="inferred from homology"/>
<dbReference type="SUPFAM" id="SSF81296">
    <property type="entry name" value="E set domains"/>
    <property type="match status" value="1"/>
</dbReference>
<evidence type="ECO:0000313" key="6">
    <source>
        <dbReference type="EMBL" id="MBN8198746.1"/>
    </source>
</evidence>
<dbReference type="Proteomes" id="UP000664405">
    <property type="component" value="Unassembled WGS sequence"/>
</dbReference>
<dbReference type="InterPro" id="IPR050583">
    <property type="entry name" value="Mycobacterial_A85_antigen"/>
</dbReference>
<dbReference type="InterPro" id="IPR014756">
    <property type="entry name" value="Ig_E-set"/>
</dbReference>
<dbReference type="Gene3D" id="2.60.40.10">
    <property type="entry name" value="Immunoglobulins"/>
    <property type="match status" value="1"/>
</dbReference>
<dbReference type="AlphaFoldDB" id="A0A8I1SLV7"/>
<sequence length="523" mass="57048">MTLAFSGALHAGPDEKQLSVHGQLASRGEATDIAVRIGAGGYVAGLVDSDHDPVTVELLGTDEKIMRELARNASGQIRFFFVAPTDHPKVRITAESTSGAAFTMTFDHLVERKDQIPPAREYQSPMIANAAKAVAAGAGTDAFWALVSQQGAPLVEPRTDSNVVLTFLARGLERNGRILGAPSNDHEFLERLGDSDIWFKSFVVPDSTRLSYKIARDIPEFDADARARRVAILATAQADPLNPNVWPDDAPDIYNQKSVIELDHAPEQPGMAGNASNKGTLWDFEFDSPVLGNKRTITLYRPYGFDPGNEKNVLLVLFDSREYRETVPTPAILDNLIEQGVLPPVSVAFIANPDGDARGRELPGNPVFADVLANDLMPVVFERFGTNFASNRIVIGGSSYGGLASMTIAMRHPELFGNVLSMSGSFWWSPDGTPADQNEYVSYHLARTDKRPVRIFMMAGLFETGRGDVAGILESNRHLRDVLLAKEYDVTYREYAGGHDYLVWRGALADGLIALFGQSRGPS</sequence>
<dbReference type="InterPro" id="IPR021764">
    <property type="entry name" value="Enterochelin_esterase_N"/>
</dbReference>
<evidence type="ECO:0000259" key="5">
    <source>
        <dbReference type="Pfam" id="PF11806"/>
    </source>
</evidence>
<dbReference type="GO" id="GO:0006826">
    <property type="term" value="P:iron ion transport"/>
    <property type="evidence" value="ECO:0007669"/>
    <property type="project" value="InterPro"/>
</dbReference>
<accession>A0A8I1SLV7</accession>
<keyword evidence="2" id="KW-0963">Cytoplasm</keyword>
<dbReference type="Gene3D" id="3.40.50.1820">
    <property type="entry name" value="alpha/beta hydrolase"/>
    <property type="match status" value="1"/>
</dbReference>
<dbReference type="InterPro" id="IPR013783">
    <property type="entry name" value="Ig-like_fold"/>
</dbReference>
<evidence type="ECO:0000313" key="7">
    <source>
        <dbReference type="Proteomes" id="UP000664405"/>
    </source>
</evidence>
<comment type="caution">
    <text evidence="6">The sequence shown here is derived from an EMBL/GenBank/DDBJ whole genome shotgun (WGS) entry which is preliminary data.</text>
</comment>
<dbReference type="GO" id="GO:0005506">
    <property type="term" value="F:iron ion binding"/>
    <property type="evidence" value="ECO:0007669"/>
    <property type="project" value="InterPro"/>
</dbReference>
<comment type="similarity">
    <text evidence="4">Belongs to the Fes family.</text>
</comment>
<dbReference type="GO" id="GO:0005737">
    <property type="term" value="C:cytoplasm"/>
    <property type="evidence" value="ECO:0007669"/>
    <property type="project" value="UniProtKB-SubCell"/>
</dbReference>
<keyword evidence="3" id="KW-0378">Hydrolase</keyword>
<evidence type="ECO:0000256" key="4">
    <source>
        <dbReference type="ARBA" id="ARBA00024201"/>
    </source>
</evidence>
<evidence type="ECO:0000256" key="3">
    <source>
        <dbReference type="ARBA" id="ARBA00022801"/>
    </source>
</evidence>
<dbReference type="SUPFAM" id="SSF53474">
    <property type="entry name" value="alpha/beta-Hydrolases"/>
    <property type="match status" value="1"/>
</dbReference>
<dbReference type="PANTHER" id="PTHR48098">
    <property type="entry name" value="ENTEROCHELIN ESTERASE-RELATED"/>
    <property type="match status" value="1"/>
</dbReference>
<gene>
    <name evidence="6" type="ORF">JF547_19930</name>
</gene>
<dbReference type="Pfam" id="PF00756">
    <property type="entry name" value="Esterase"/>
    <property type="match status" value="1"/>
</dbReference>
<dbReference type="GO" id="GO:0008849">
    <property type="term" value="F:enterochelin esterase activity"/>
    <property type="evidence" value="ECO:0007669"/>
    <property type="project" value="InterPro"/>
</dbReference>
<dbReference type="RefSeq" id="WP_206928445.1">
    <property type="nucleotide sequence ID" value="NZ_JAEKJW010000004.1"/>
</dbReference>
<dbReference type="InterPro" id="IPR029058">
    <property type="entry name" value="AB_hydrolase_fold"/>
</dbReference>
<dbReference type="PANTHER" id="PTHR48098:SF3">
    <property type="entry name" value="IRON(III) ENTEROBACTIN ESTERASE"/>
    <property type="match status" value="1"/>
</dbReference>
<reference evidence="6" key="1">
    <citation type="submission" date="2020-12" db="EMBL/GenBank/DDBJ databases">
        <title>Oil enriched cultivation method for isolating marine PHA-producing bacteria.</title>
        <authorList>
            <person name="Zheng W."/>
            <person name="Yu S."/>
            <person name="Huang Y."/>
        </authorList>
    </citation>
    <scope>NUCLEOTIDE SEQUENCE</scope>
    <source>
        <strain evidence="6">SY-2-3</strain>
    </source>
</reference>
<dbReference type="Pfam" id="PF11806">
    <property type="entry name" value="Enterochelin_N"/>
    <property type="match status" value="1"/>
</dbReference>
<evidence type="ECO:0000256" key="2">
    <source>
        <dbReference type="ARBA" id="ARBA00022490"/>
    </source>
</evidence>
<evidence type="ECO:0000256" key="1">
    <source>
        <dbReference type="ARBA" id="ARBA00004496"/>
    </source>
</evidence>